<feature type="compositionally biased region" description="Low complexity" evidence="1">
    <location>
        <begin position="34"/>
        <end position="48"/>
    </location>
</feature>
<evidence type="ECO:0000256" key="2">
    <source>
        <dbReference type="SAM" id="SignalP"/>
    </source>
</evidence>
<protein>
    <submittedName>
        <fullName evidence="3">Uncharacterized protein</fullName>
    </submittedName>
</protein>
<feature type="compositionally biased region" description="Acidic residues" evidence="1">
    <location>
        <begin position="49"/>
        <end position="66"/>
    </location>
</feature>
<gene>
    <name evidence="3" type="ORF">SAMN05518684_110141</name>
</gene>
<dbReference type="PROSITE" id="PS51257">
    <property type="entry name" value="PROKAR_LIPOPROTEIN"/>
    <property type="match status" value="1"/>
</dbReference>
<feature type="region of interest" description="Disordered" evidence="1">
    <location>
        <begin position="22"/>
        <end position="66"/>
    </location>
</feature>
<proteinExistence type="predicted"/>
<keyword evidence="2" id="KW-0732">Signal</keyword>
<dbReference type="Proteomes" id="UP000198571">
    <property type="component" value="Unassembled WGS sequence"/>
</dbReference>
<dbReference type="AlphaFoldDB" id="A0A1H9VE58"/>
<feature type="signal peptide" evidence="2">
    <location>
        <begin position="1"/>
        <end position="20"/>
    </location>
</feature>
<reference evidence="4" key="1">
    <citation type="submission" date="2016-10" db="EMBL/GenBank/DDBJ databases">
        <authorList>
            <person name="Varghese N."/>
            <person name="Submissions S."/>
        </authorList>
    </citation>
    <scope>NUCLEOTIDE SEQUENCE [LARGE SCALE GENOMIC DNA]</scope>
    <source>
        <strain evidence="4">S9</strain>
    </source>
</reference>
<evidence type="ECO:0000256" key="1">
    <source>
        <dbReference type="SAM" id="MobiDB-lite"/>
    </source>
</evidence>
<dbReference type="RefSeq" id="WP_093053172.1">
    <property type="nucleotide sequence ID" value="NZ_FOGT01000010.1"/>
</dbReference>
<keyword evidence="4" id="KW-1185">Reference proteome</keyword>
<name>A0A1H9VE58_9BACI</name>
<evidence type="ECO:0000313" key="4">
    <source>
        <dbReference type="Proteomes" id="UP000198571"/>
    </source>
</evidence>
<evidence type="ECO:0000313" key="3">
    <source>
        <dbReference type="EMBL" id="SES20080.1"/>
    </source>
</evidence>
<feature type="chain" id="PRO_5011565796" evidence="2">
    <location>
        <begin position="21"/>
        <end position="66"/>
    </location>
</feature>
<sequence length="66" mass="6851">MKKKLALTALSSVLALGVLAACGDGGENGNDPTMDNNGGMNEEMNNDGMENDGMENEEMDNNDGDA</sequence>
<dbReference type="EMBL" id="FOGT01000010">
    <property type="protein sequence ID" value="SES20080.1"/>
    <property type="molecule type" value="Genomic_DNA"/>
</dbReference>
<accession>A0A1H9VE58</accession>
<organism evidence="3 4">
    <name type="scientific">Salipaludibacillus aurantiacus</name>
    <dbReference type="NCBI Taxonomy" id="1601833"/>
    <lineage>
        <taxon>Bacteria</taxon>
        <taxon>Bacillati</taxon>
        <taxon>Bacillota</taxon>
        <taxon>Bacilli</taxon>
        <taxon>Bacillales</taxon>
        <taxon>Bacillaceae</taxon>
    </lineage>
</organism>